<keyword evidence="1" id="KW-0472">Membrane</keyword>
<dbReference type="EMBL" id="JPKZ01002348">
    <property type="protein sequence ID" value="KHN77277.1"/>
    <property type="molecule type" value="Genomic_DNA"/>
</dbReference>
<keyword evidence="3" id="KW-1185">Reference proteome</keyword>
<keyword evidence="1" id="KW-0812">Transmembrane</keyword>
<feature type="transmembrane region" description="Helical" evidence="1">
    <location>
        <begin position="27"/>
        <end position="45"/>
    </location>
</feature>
<protein>
    <submittedName>
        <fullName evidence="2">Uncharacterized protein</fullName>
    </submittedName>
</protein>
<accession>A0A0B2V748</accession>
<gene>
    <name evidence="2" type="ORF">Tcan_06571</name>
</gene>
<comment type="caution">
    <text evidence="2">The sequence shown here is derived from an EMBL/GenBank/DDBJ whole genome shotgun (WGS) entry which is preliminary data.</text>
</comment>
<dbReference type="AlphaFoldDB" id="A0A0B2V748"/>
<organism evidence="2 3">
    <name type="scientific">Toxocara canis</name>
    <name type="common">Canine roundworm</name>
    <dbReference type="NCBI Taxonomy" id="6265"/>
    <lineage>
        <taxon>Eukaryota</taxon>
        <taxon>Metazoa</taxon>
        <taxon>Ecdysozoa</taxon>
        <taxon>Nematoda</taxon>
        <taxon>Chromadorea</taxon>
        <taxon>Rhabditida</taxon>
        <taxon>Spirurina</taxon>
        <taxon>Ascaridomorpha</taxon>
        <taxon>Ascaridoidea</taxon>
        <taxon>Toxocaridae</taxon>
        <taxon>Toxocara</taxon>
    </lineage>
</organism>
<evidence type="ECO:0000313" key="2">
    <source>
        <dbReference type="EMBL" id="KHN77277.1"/>
    </source>
</evidence>
<reference evidence="2 3" key="1">
    <citation type="submission" date="2014-11" db="EMBL/GenBank/DDBJ databases">
        <title>Genetic blueprint of the zoonotic pathogen Toxocara canis.</title>
        <authorList>
            <person name="Zhu X.-Q."/>
            <person name="Korhonen P.K."/>
            <person name="Cai H."/>
            <person name="Young N.D."/>
            <person name="Nejsum P."/>
            <person name="von Samson-Himmelstjerna G."/>
            <person name="Boag P.R."/>
            <person name="Tan P."/>
            <person name="Li Q."/>
            <person name="Min J."/>
            <person name="Yang Y."/>
            <person name="Wang X."/>
            <person name="Fang X."/>
            <person name="Hall R.S."/>
            <person name="Hofmann A."/>
            <person name="Sternberg P.W."/>
            <person name="Jex A.R."/>
            <person name="Gasser R.B."/>
        </authorList>
    </citation>
    <scope>NUCLEOTIDE SEQUENCE [LARGE SCALE GENOMIC DNA]</scope>
    <source>
        <strain evidence="2">PN_DK_2014</strain>
    </source>
</reference>
<keyword evidence="1" id="KW-1133">Transmembrane helix</keyword>
<dbReference type="Proteomes" id="UP000031036">
    <property type="component" value="Unassembled WGS sequence"/>
</dbReference>
<evidence type="ECO:0000256" key="1">
    <source>
        <dbReference type="SAM" id="Phobius"/>
    </source>
</evidence>
<proteinExistence type="predicted"/>
<sequence length="190" mass="21243">MASHRNVSICGHVGTSPSKKMRLQMTLILLVFIGLSANILFQLVLCAPQNGLPSSAIGFKQEESKFYRYLHLTPNEVFDVTQLTKSWNFDSARAYLEKKISQLSTEEVTKATRLLEAIFPPPSLSAILSHLTAKQREKLKQLANADDPNVFTAKVNELLEKLPVSEQSKARVFVLNMIFDGYGGRKCCII</sequence>
<name>A0A0B2V748_TOXCA</name>
<evidence type="ECO:0000313" key="3">
    <source>
        <dbReference type="Proteomes" id="UP000031036"/>
    </source>
</evidence>